<gene>
    <name evidence="2" type="ORF">ACFOZ8_06975</name>
</gene>
<keyword evidence="1 2" id="KW-0378">Hydrolase</keyword>
<keyword evidence="3" id="KW-1185">Reference proteome</keyword>
<evidence type="ECO:0000313" key="2">
    <source>
        <dbReference type="EMBL" id="MFC4099400.1"/>
    </source>
</evidence>
<organism evidence="2 3">
    <name type="scientific">Paenibacillus xanthanilyticus</name>
    <dbReference type="NCBI Taxonomy" id="1783531"/>
    <lineage>
        <taxon>Bacteria</taxon>
        <taxon>Bacillati</taxon>
        <taxon>Bacillota</taxon>
        <taxon>Bacilli</taxon>
        <taxon>Bacillales</taxon>
        <taxon>Paenibacillaceae</taxon>
        <taxon>Paenibacillus</taxon>
    </lineage>
</organism>
<dbReference type="PANTHER" id="PTHR33886">
    <property type="entry name" value="UNSATURATED RHAMNOGALACTURONAN HYDROLASE (EUROFUNG)"/>
    <property type="match status" value="1"/>
</dbReference>
<comment type="caution">
    <text evidence="2">The sequence shown here is derived from an EMBL/GenBank/DDBJ whole genome shotgun (WGS) entry which is preliminary data.</text>
</comment>
<reference evidence="3" key="1">
    <citation type="journal article" date="2019" name="Int. J. Syst. Evol. Microbiol.">
        <title>The Global Catalogue of Microorganisms (GCM) 10K type strain sequencing project: providing services to taxonomists for standard genome sequencing and annotation.</title>
        <authorList>
            <consortium name="The Broad Institute Genomics Platform"/>
            <consortium name="The Broad Institute Genome Sequencing Center for Infectious Disease"/>
            <person name="Wu L."/>
            <person name="Ma J."/>
        </authorList>
    </citation>
    <scope>NUCLEOTIDE SEQUENCE [LARGE SCALE GENOMIC DNA]</scope>
    <source>
        <strain evidence="3">IBRC-M 10987</strain>
    </source>
</reference>
<dbReference type="SUPFAM" id="SSF48208">
    <property type="entry name" value="Six-hairpin glycosidases"/>
    <property type="match status" value="1"/>
</dbReference>
<dbReference type="InterPro" id="IPR010905">
    <property type="entry name" value="Glyco_hydro_88"/>
</dbReference>
<evidence type="ECO:0000313" key="3">
    <source>
        <dbReference type="Proteomes" id="UP001595715"/>
    </source>
</evidence>
<dbReference type="InterPro" id="IPR012341">
    <property type="entry name" value="6hp_glycosidase-like_sf"/>
</dbReference>
<dbReference type="PANTHER" id="PTHR33886:SF8">
    <property type="entry name" value="UNSATURATED RHAMNOGALACTURONAN HYDROLASE (EUROFUNG)"/>
    <property type="match status" value="1"/>
</dbReference>
<protein>
    <submittedName>
        <fullName evidence="2">Glycoside hydrolase family 105 protein</fullName>
    </submittedName>
</protein>
<proteinExistence type="predicted"/>
<evidence type="ECO:0000256" key="1">
    <source>
        <dbReference type="ARBA" id="ARBA00022801"/>
    </source>
</evidence>
<dbReference type="GO" id="GO:0016787">
    <property type="term" value="F:hydrolase activity"/>
    <property type="evidence" value="ECO:0007669"/>
    <property type="project" value="UniProtKB-KW"/>
</dbReference>
<dbReference type="InterPro" id="IPR008928">
    <property type="entry name" value="6-hairpin_glycosidase_sf"/>
</dbReference>
<dbReference type="InterPro" id="IPR052043">
    <property type="entry name" value="PolySaccharide_Degr_Enz"/>
</dbReference>
<accession>A0ABV8K2K9</accession>
<dbReference type="Pfam" id="PF07470">
    <property type="entry name" value="Glyco_hydro_88"/>
    <property type="match status" value="1"/>
</dbReference>
<dbReference type="Proteomes" id="UP001595715">
    <property type="component" value="Unassembled WGS sequence"/>
</dbReference>
<dbReference type="RefSeq" id="WP_377718086.1">
    <property type="nucleotide sequence ID" value="NZ_JBHSAM010000017.1"/>
</dbReference>
<dbReference type="Gene3D" id="1.50.10.10">
    <property type="match status" value="1"/>
</dbReference>
<dbReference type="EMBL" id="JBHSAM010000017">
    <property type="protein sequence ID" value="MFC4099400.1"/>
    <property type="molecule type" value="Genomic_DNA"/>
</dbReference>
<name>A0ABV8K2K9_9BACL</name>
<sequence>MNMKLPVSAARAQEALSPLEWAEKACEALMAKFEPEKLPPDRFHYHQGVFLSGMSKCWQQTGNDSYYDYIKRWVDSHVLEDGRILARNADELDDIQPGVLLFPLYDRTGDERYKQALYNLVPTLKDWKTNPSGGFWHKARYPNQMWLDGLYMAGPIAVQFGKTFDEPDYFDLLTYQAMLMEKHTKDPVTGLLYHGWDETRQAAWADPATGLSPELWGRAIGWYPVALLEMFEHLPQDHRDKPQLVNIVRDLLIALANYQDEATGLWYQVVDKGDRPDNWTENSCTSLFVHAIAKAVRMGILDEAYMDHAWKGYLGVIDTLAFDEQDRLVISRICIGTGIGDYAHYIARPTSENDLHGAGAFILMCAEMNLAKSKG</sequence>